<comment type="caution">
    <text evidence="2">The sequence shown here is derived from an EMBL/GenBank/DDBJ whole genome shotgun (WGS) entry which is preliminary data.</text>
</comment>
<evidence type="ECO:0000313" key="2">
    <source>
        <dbReference type="EMBL" id="TDR34589.1"/>
    </source>
</evidence>
<evidence type="ECO:0000256" key="1">
    <source>
        <dbReference type="SAM" id="Phobius"/>
    </source>
</evidence>
<name>A0A4R6YEH8_9HYPH</name>
<keyword evidence="1" id="KW-0812">Transmembrane</keyword>
<dbReference type="AlphaFoldDB" id="A0A4R6YEH8"/>
<dbReference type="EMBL" id="SNZF01000013">
    <property type="protein sequence ID" value="TDR34589.1"/>
    <property type="molecule type" value="Genomic_DNA"/>
</dbReference>
<reference evidence="2 3" key="1">
    <citation type="submission" date="2019-03" db="EMBL/GenBank/DDBJ databases">
        <title>Genomic Encyclopedia of Type Strains, Phase IV (KMG-IV): sequencing the most valuable type-strain genomes for metagenomic binning, comparative biology and taxonomic classification.</title>
        <authorList>
            <person name="Goeker M."/>
        </authorList>
    </citation>
    <scope>NUCLEOTIDE SEQUENCE [LARGE SCALE GENOMIC DNA]</scope>
    <source>
        <strain evidence="2 3">DSM 11603</strain>
    </source>
</reference>
<sequence>MGDGRPVANHVSGCTMKEAAATQQFRIVDSPLMTRVFYGLVALAILSLAVTVAGKWLGERIAMGGHTDDTTIHAIVVGDNLLAVPANMIRFEQARRNGNAERLDLYVRYPAMEGYSSAARDAFNHADASDSILFLGFSEQIMSRDMSGRFGPIYSSLIVSPGKPGPAGITFHEFPENSGYLGEMLAVAERPGRDPFVARCLTGPAAEKSLAPCERDIVVGDRLSLTYRFPQRFLDEWQALDAAVENFAASMLGASAAQSR</sequence>
<keyword evidence="1" id="KW-0472">Membrane</keyword>
<proteinExistence type="predicted"/>
<dbReference type="Proteomes" id="UP000294958">
    <property type="component" value="Unassembled WGS sequence"/>
</dbReference>
<evidence type="ECO:0000313" key="3">
    <source>
        <dbReference type="Proteomes" id="UP000294958"/>
    </source>
</evidence>
<keyword evidence="3" id="KW-1185">Reference proteome</keyword>
<organism evidence="2 3">
    <name type="scientific">Aquamicrobium defluvii</name>
    <dbReference type="NCBI Taxonomy" id="69279"/>
    <lineage>
        <taxon>Bacteria</taxon>
        <taxon>Pseudomonadati</taxon>
        <taxon>Pseudomonadota</taxon>
        <taxon>Alphaproteobacteria</taxon>
        <taxon>Hyphomicrobiales</taxon>
        <taxon>Phyllobacteriaceae</taxon>
        <taxon>Aquamicrobium</taxon>
    </lineage>
</organism>
<protein>
    <submittedName>
        <fullName evidence="2">Uncharacterized protein</fullName>
    </submittedName>
</protein>
<accession>A0A4R6YEH8</accession>
<gene>
    <name evidence="2" type="ORF">DES43_11318</name>
</gene>
<keyword evidence="1" id="KW-1133">Transmembrane helix</keyword>
<feature type="transmembrane region" description="Helical" evidence="1">
    <location>
        <begin position="36"/>
        <end position="57"/>
    </location>
</feature>